<comment type="caution">
    <text evidence="1">The sequence shown here is derived from an EMBL/GenBank/DDBJ whole genome shotgun (WGS) entry which is preliminary data.</text>
</comment>
<organism evidence="1 2">
    <name type="scientific">Aristolochia fimbriata</name>
    <name type="common">White veined hardy Dutchman's pipe vine</name>
    <dbReference type="NCBI Taxonomy" id="158543"/>
    <lineage>
        <taxon>Eukaryota</taxon>
        <taxon>Viridiplantae</taxon>
        <taxon>Streptophyta</taxon>
        <taxon>Embryophyta</taxon>
        <taxon>Tracheophyta</taxon>
        <taxon>Spermatophyta</taxon>
        <taxon>Magnoliopsida</taxon>
        <taxon>Magnoliidae</taxon>
        <taxon>Piperales</taxon>
        <taxon>Aristolochiaceae</taxon>
        <taxon>Aristolochia</taxon>
    </lineage>
</organism>
<evidence type="ECO:0000313" key="2">
    <source>
        <dbReference type="Proteomes" id="UP000825729"/>
    </source>
</evidence>
<evidence type="ECO:0000313" key="1">
    <source>
        <dbReference type="EMBL" id="KAG9447991.1"/>
    </source>
</evidence>
<accession>A0AAV7EJY1</accession>
<sequence>MYAFPAETKALLLGYGLRVLVQGHGSPSVEPVYSFQEPNNTSTTALLHPTISEDFHPPKVARLRFSALGVQPCRLSPPNT</sequence>
<reference evidence="1 2" key="1">
    <citation type="submission" date="2021-07" db="EMBL/GenBank/DDBJ databases">
        <title>The Aristolochia fimbriata genome: insights into angiosperm evolution, floral development and chemical biosynthesis.</title>
        <authorList>
            <person name="Jiao Y."/>
        </authorList>
    </citation>
    <scope>NUCLEOTIDE SEQUENCE [LARGE SCALE GENOMIC DNA]</scope>
    <source>
        <strain evidence="1">IBCAS-2021</strain>
        <tissue evidence="1">Leaf</tissue>
    </source>
</reference>
<dbReference type="AlphaFoldDB" id="A0AAV7EJY1"/>
<protein>
    <submittedName>
        <fullName evidence="1">Uncharacterized protein</fullName>
    </submittedName>
</protein>
<dbReference type="EMBL" id="JAINDJ010000005">
    <property type="protein sequence ID" value="KAG9447991.1"/>
    <property type="molecule type" value="Genomic_DNA"/>
</dbReference>
<name>A0AAV7EJY1_ARIFI</name>
<dbReference type="Proteomes" id="UP000825729">
    <property type="component" value="Unassembled WGS sequence"/>
</dbReference>
<keyword evidence="2" id="KW-1185">Reference proteome</keyword>
<gene>
    <name evidence="1" type="ORF">H6P81_014119</name>
</gene>
<proteinExistence type="predicted"/>